<dbReference type="AlphaFoldDB" id="A0A834WQ15"/>
<keyword evidence="9" id="KW-1185">Reference proteome</keyword>
<accession>A0A834WQ15</accession>
<reference evidence="8" key="1">
    <citation type="submission" date="2020-09" db="EMBL/GenBank/DDBJ databases">
        <title>Genome-Enabled Discovery of Anthraquinone Biosynthesis in Senna tora.</title>
        <authorList>
            <person name="Kang S.-H."/>
            <person name="Pandey R.P."/>
            <person name="Lee C.-M."/>
            <person name="Sim J.-S."/>
            <person name="Jeong J.-T."/>
            <person name="Choi B.-S."/>
            <person name="Jung M."/>
            <person name="Ginzburg D."/>
            <person name="Zhao K."/>
            <person name="Won S.Y."/>
            <person name="Oh T.-J."/>
            <person name="Yu Y."/>
            <person name="Kim N.-H."/>
            <person name="Lee O.R."/>
            <person name="Lee T.-H."/>
            <person name="Bashyal P."/>
            <person name="Kim T.-S."/>
            <person name="Lee W.-H."/>
            <person name="Kawkins C."/>
            <person name="Kim C.-K."/>
            <person name="Kim J.S."/>
            <person name="Ahn B.O."/>
            <person name="Rhee S.Y."/>
            <person name="Sohng J.K."/>
        </authorList>
    </citation>
    <scope>NUCLEOTIDE SEQUENCE</scope>
    <source>
        <tissue evidence="8">Leaf</tissue>
    </source>
</reference>
<evidence type="ECO:0000256" key="4">
    <source>
        <dbReference type="ARBA" id="ARBA00023242"/>
    </source>
</evidence>
<dbReference type="InterPro" id="IPR012317">
    <property type="entry name" value="Poly(ADP-ribose)pol_cat_dom"/>
</dbReference>
<proteinExistence type="predicted"/>
<dbReference type="Gene3D" id="3.90.228.10">
    <property type="match status" value="1"/>
</dbReference>
<dbReference type="PANTHER" id="PTHR32263:SF5">
    <property type="entry name" value="INACTIVE POLY [ADP-RIBOSE] POLYMERASE SRO1-RELATED"/>
    <property type="match status" value="1"/>
</dbReference>
<dbReference type="PROSITE" id="PS51879">
    <property type="entry name" value="RST"/>
    <property type="match status" value="1"/>
</dbReference>
<evidence type="ECO:0000259" key="5">
    <source>
        <dbReference type="PROSITE" id="PS50918"/>
    </source>
</evidence>
<evidence type="ECO:0000256" key="2">
    <source>
        <dbReference type="ARBA" id="ARBA00022473"/>
    </source>
</evidence>
<dbReference type="InterPro" id="IPR004170">
    <property type="entry name" value="WWE_dom"/>
</dbReference>
<feature type="domain" description="RST" evidence="7">
    <location>
        <begin position="529"/>
        <end position="600"/>
    </location>
</feature>
<dbReference type="Pfam" id="PF23467">
    <property type="entry name" value="WWE_5"/>
    <property type="match status" value="1"/>
</dbReference>
<dbReference type="GO" id="GO:0003950">
    <property type="term" value="F:NAD+ poly-ADP-ribosyltransferase activity"/>
    <property type="evidence" value="ECO:0007669"/>
    <property type="project" value="InterPro"/>
</dbReference>
<organism evidence="8 9">
    <name type="scientific">Senna tora</name>
    <dbReference type="NCBI Taxonomy" id="362788"/>
    <lineage>
        <taxon>Eukaryota</taxon>
        <taxon>Viridiplantae</taxon>
        <taxon>Streptophyta</taxon>
        <taxon>Embryophyta</taxon>
        <taxon>Tracheophyta</taxon>
        <taxon>Spermatophyta</taxon>
        <taxon>Magnoliopsida</taxon>
        <taxon>eudicotyledons</taxon>
        <taxon>Gunneridae</taxon>
        <taxon>Pentapetalae</taxon>
        <taxon>rosids</taxon>
        <taxon>fabids</taxon>
        <taxon>Fabales</taxon>
        <taxon>Fabaceae</taxon>
        <taxon>Caesalpinioideae</taxon>
        <taxon>Cassia clade</taxon>
        <taxon>Senna</taxon>
    </lineage>
</organism>
<evidence type="ECO:0000259" key="6">
    <source>
        <dbReference type="PROSITE" id="PS51059"/>
    </source>
</evidence>
<sequence>MEAKIEKALDRVVLNLKRKRATRCAAYLNGAAHSVLPHLPSLTLPTKKFVKRRRLGGYQRKHTNYGTHFRQSLLRCYLNFKRSGRPERLMFHQNGEWIDFPQDVIDLVRKDLEAKRAAVEVKFNGHHVVLDFLHMYQMDLKTGSQRPIAWIDEKGCCFFPEVYATSDEESYSFSKEDGRRVDGHLSQEPYESNEIKLHLEIEINGLDETKLRECSGESNALVKHIHIDAKRPCNEDDVEVEDSSNKLDNGNFGKAIEQNQEIALDTYTESVNGKADLETVQKMFLKGMSSYGTTDIVETYHSSSTLMQARLELFQKQVEITSNIRADANVRYAWLASSKGELSAIMKYGLGHCGLSATKSTYGVGVHLSSADCPHLRFSRMHCVLVGSAISCDVDENGVRHMVLCRVILGKMELLCPGTRQFHPSSDDFDSGVDDIQSPRYYVVWNMNLNTHIYPEFVVSFKVSANAEGCLFGIVSKPNVSGVTATYQGLQGLLHSESSIVDVKSISQSILDRGVPLGKAASVTSSTPRAPKSPWMPFPMLFAAISNKIPPKDMELINIHYEEFRSKKIARDDFVKKLRLIVGDTLLRTTITNLQCKISILAKLIICFSPSYLSGTWLNVPLAVFRYHPNPCVNQEEVRQQHKRMRQLLYDGAVLRNFYSLLAFSSCLPTWIIGDCLILRSFNAAGKLYLFPFFFHFGWKQETLKSYEP</sequence>
<gene>
    <name evidence="8" type="ORF">G2W53_020352</name>
</gene>
<dbReference type="PROSITE" id="PS51059">
    <property type="entry name" value="PARP_CATALYTIC"/>
    <property type="match status" value="1"/>
</dbReference>
<protein>
    <submittedName>
        <fullName evidence="8">Inactive poly [ADP-ribose] polymerase RCD1-like isoform X1</fullName>
    </submittedName>
</protein>
<comment type="subcellular location">
    <subcellularLocation>
        <location evidence="1">Nucleus</location>
    </subcellularLocation>
</comment>
<keyword evidence="4" id="KW-0539">Nucleus</keyword>
<evidence type="ECO:0000313" key="9">
    <source>
        <dbReference type="Proteomes" id="UP000634136"/>
    </source>
</evidence>
<dbReference type="InterPro" id="IPR057823">
    <property type="entry name" value="WWE_RCD1"/>
</dbReference>
<dbReference type="SUPFAM" id="SSF56399">
    <property type="entry name" value="ADP-ribosylation"/>
    <property type="match status" value="1"/>
</dbReference>
<dbReference type="EMBL" id="JAAIUW010000006">
    <property type="protein sequence ID" value="KAF7829188.1"/>
    <property type="molecule type" value="Genomic_DNA"/>
</dbReference>
<dbReference type="Pfam" id="PF12174">
    <property type="entry name" value="RST"/>
    <property type="match status" value="1"/>
</dbReference>
<dbReference type="PANTHER" id="PTHR32263">
    <property type="entry name" value="INACTIVE POLY [ADP-RIBOSE] POLYMERASE SRO4-RELATED"/>
    <property type="match status" value="1"/>
</dbReference>
<keyword evidence="3" id="KW-0346">Stress response</keyword>
<dbReference type="OrthoDB" id="6133115at2759"/>
<dbReference type="PROSITE" id="PS50918">
    <property type="entry name" value="WWE"/>
    <property type="match status" value="1"/>
</dbReference>
<feature type="domain" description="PARP catalytic" evidence="6">
    <location>
        <begin position="254"/>
        <end position="482"/>
    </location>
</feature>
<evidence type="ECO:0000313" key="8">
    <source>
        <dbReference type="EMBL" id="KAF7829188.1"/>
    </source>
</evidence>
<comment type="caution">
    <text evidence="8">The sequence shown here is derived from an EMBL/GenBank/DDBJ whole genome shotgun (WGS) entry which is preliminary data.</text>
</comment>
<dbReference type="GO" id="GO:0005634">
    <property type="term" value="C:nucleus"/>
    <property type="evidence" value="ECO:0007669"/>
    <property type="project" value="UniProtKB-SubCell"/>
</dbReference>
<keyword evidence="2" id="KW-0217">Developmental protein</keyword>
<feature type="domain" description="WWE" evidence="5">
    <location>
        <begin position="75"/>
        <end position="150"/>
    </location>
</feature>
<evidence type="ECO:0000256" key="3">
    <source>
        <dbReference type="ARBA" id="ARBA00023016"/>
    </source>
</evidence>
<evidence type="ECO:0000256" key="1">
    <source>
        <dbReference type="ARBA" id="ARBA00004123"/>
    </source>
</evidence>
<name>A0A834WQ15_9FABA</name>
<dbReference type="InterPro" id="IPR022003">
    <property type="entry name" value="RST"/>
</dbReference>
<dbReference type="InterPro" id="IPR044964">
    <property type="entry name" value="RCD1/SRO1-5"/>
</dbReference>
<dbReference type="Proteomes" id="UP000634136">
    <property type="component" value="Unassembled WGS sequence"/>
</dbReference>
<evidence type="ECO:0000259" key="7">
    <source>
        <dbReference type="PROSITE" id="PS51879"/>
    </source>
</evidence>